<feature type="domain" description="Essential protein Yae1 N-terminal" evidence="3">
    <location>
        <begin position="47"/>
        <end position="84"/>
    </location>
</feature>
<evidence type="ECO:0000313" key="5">
    <source>
        <dbReference type="Proteomes" id="UP000076842"/>
    </source>
</evidence>
<dbReference type="Pfam" id="PF09811">
    <property type="entry name" value="Yae1_N"/>
    <property type="match status" value="1"/>
</dbReference>
<dbReference type="PANTHER" id="PTHR28532:SF1">
    <property type="entry name" value="ORAL CANCER OVEREXPRESSED 1"/>
    <property type="match status" value="1"/>
</dbReference>
<name>A0A165GGK8_9BASI</name>
<feature type="region of interest" description="Disordered" evidence="2">
    <location>
        <begin position="136"/>
        <end position="171"/>
    </location>
</feature>
<evidence type="ECO:0000256" key="1">
    <source>
        <dbReference type="ARBA" id="ARBA00038090"/>
    </source>
</evidence>
<evidence type="ECO:0000259" key="3">
    <source>
        <dbReference type="Pfam" id="PF09811"/>
    </source>
</evidence>
<dbReference type="InterPro" id="IPR052436">
    <property type="entry name" value="LTO1_adapter"/>
</dbReference>
<dbReference type="AlphaFoldDB" id="A0A165GGK8"/>
<proteinExistence type="inferred from homology"/>
<comment type="similarity">
    <text evidence="1">Belongs to the LTO1 family.</text>
</comment>
<protein>
    <recommendedName>
        <fullName evidence="3">Essential protein Yae1 N-terminal domain-containing protein</fullName>
    </recommendedName>
</protein>
<evidence type="ECO:0000313" key="4">
    <source>
        <dbReference type="EMBL" id="KZT58046.1"/>
    </source>
</evidence>
<dbReference type="EMBL" id="KV423956">
    <property type="protein sequence ID" value="KZT58046.1"/>
    <property type="molecule type" value="Genomic_DNA"/>
</dbReference>
<reference evidence="4 5" key="1">
    <citation type="journal article" date="2016" name="Mol. Biol. Evol.">
        <title>Comparative Genomics of Early-Diverging Mushroom-Forming Fungi Provides Insights into the Origins of Lignocellulose Decay Capabilities.</title>
        <authorList>
            <person name="Nagy L.G."/>
            <person name="Riley R."/>
            <person name="Tritt A."/>
            <person name="Adam C."/>
            <person name="Daum C."/>
            <person name="Floudas D."/>
            <person name="Sun H."/>
            <person name="Yadav J.S."/>
            <person name="Pangilinan J."/>
            <person name="Larsson K.H."/>
            <person name="Matsuura K."/>
            <person name="Barry K."/>
            <person name="Labutti K."/>
            <person name="Kuo R."/>
            <person name="Ohm R.A."/>
            <person name="Bhattacharya S.S."/>
            <person name="Shirouzu T."/>
            <person name="Yoshinaga Y."/>
            <person name="Martin F.M."/>
            <person name="Grigoriev I.V."/>
            <person name="Hibbett D.S."/>
        </authorList>
    </citation>
    <scope>NUCLEOTIDE SEQUENCE [LARGE SCALE GENOMIC DNA]</scope>
    <source>
        <strain evidence="4 5">HHB12733</strain>
    </source>
</reference>
<evidence type="ECO:0000256" key="2">
    <source>
        <dbReference type="SAM" id="MobiDB-lite"/>
    </source>
</evidence>
<feature type="region of interest" description="Disordered" evidence="2">
    <location>
        <begin position="98"/>
        <end position="118"/>
    </location>
</feature>
<dbReference type="InterPro" id="IPR019191">
    <property type="entry name" value="Essential_protein_Yae1_N"/>
</dbReference>
<dbReference type="OrthoDB" id="48036at2759"/>
<dbReference type="PANTHER" id="PTHR28532">
    <property type="entry name" value="GEO13458P1"/>
    <property type="match status" value="1"/>
</dbReference>
<gene>
    <name evidence="4" type="ORF">CALCODRAFT_482738</name>
</gene>
<organism evidence="4 5">
    <name type="scientific">Calocera cornea HHB12733</name>
    <dbReference type="NCBI Taxonomy" id="1353952"/>
    <lineage>
        <taxon>Eukaryota</taxon>
        <taxon>Fungi</taxon>
        <taxon>Dikarya</taxon>
        <taxon>Basidiomycota</taxon>
        <taxon>Agaricomycotina</taxon>
        <taxon>Dacrymycetes</taxon>
        <taxon>Dacrymycetales</taxon>
        <taxon>Dacrymycetaceae</taxon>
        <taxon>Calocera</taxon>
    </lineage>
</organism>
<feature type="compositionally biased region" description="Gly residues" evidence="2">
    <location>
        <begin position="98"/>
        <end position="117"/>
    </location>
</feature>
<dbReference type="Proteomes" id="UP000076842">
    <property type="component" value="Unassembled WGS sequence"/>
</dbReference>
<dbReference type="STRING" id="1353952.A0A165GGK8"/>
<sequence>MDMDLFQPISGPSNPATLLRGQHAPTVQVQFDLDDLANLEQHFYDTGHLSGLAHGRIHGLIEGRELGREKGFDLWEEVGFYEGFGKAWRALLAGAGGGAGSGTGTGTGEGRVGGGEAGRARALQSVARLLALVDRFPTTNPTPSADPPSTTPEDDLEPDPAAQGTDNPPENVDMTALLARIRAQYRTLCSALGVRPRLAVAQNAGAELGKKLAF</sequence>
<accession>A0A165GGK8</accession>
<dbReference type="InParanoid" id="A0A165GGK8"/>
<keyword evidence="5" id="KW-1185">Reference proteome</keyword>